<dbReference type="AlphaFoldDB" id="A0A5C6LTH3"/>
<keyword evidence="3" id="KW-1185">Reference proteome</keyword>
<dbReference type="OrthoDB" id="1252536at2"/>
<comment type="caution">
    <text evidence="2">The sequence shown here is derived from an EMBL/GenBank/DDBJ whole genome shotgun (WGS) entry which is preliminary data.</text>
</comment>
<organism evidence="2 3">
    <name type="scientific">Chitinophaga pinensis</name>
    <dbReference type="NCBI Taxonomy" id="79329"/>
    <lineage>
        <taxon>Bacteria</taxon>
        <taxon>Pseudomonadati</taxon>
        <taxon>Bacteroidota</taxon>
        <taxon>Chitinophagia</taxon>
        <taxon>Chitinophagales</taxon>
        <taxon>Chitinophagaceae</taxon>
        <taxon>Chitinophaga</taxon>
    </lineage>
</organism>
<evidence type="ECO:0000313" key="2">
    <source>
        <dbReference type="EMBL" id="TWV98755.1"/>
    </source>
</evidence>
<dbReference type="EMBL" id="VOHS01000024">
    <property type="protein sequence ID" value="TWV98755.1"/>
    <property type="molecule type" value="Genomic_DNA"/>
</dbReference>
<keyword evidence="2" id="KW-0378">Hydrolase</keyword>
<name>A0A5C6LTH3_9BACT</name>
<dbReference type="GO" id="GO:0016787">
    <property type="term" value="F:hydrolase activity"/>
    <property type="evidence" value="ECO:0007669"/>
    <property type="project" value="UniProtKB-KW"/>
</dbReference>
<feature type="domain" description="CinA C-terminal" evidence="1">
    <location>
        <begin position="12"/>
        <end position="112"/>
    </location>
</feature>
<dbReference type="Gene3D" id="3.90.950.20">
    <property type="entry name" value="CinA-like"/>
    <property type="match status" value="1"/>
</dbReference>
<evidence type="ECO:0000259" key="1">
    <source>
        <dbReference type="Pfam" id="PF02464"/>
    </source>
</evidence>
<dbReference type="RefSeq" id="WP_146306783.1">
    <property type="nucleotide sequence ID" value="NZ_VOHS01000024.1"/>
</dbReference>
<dbReference type="Proteomes" id="UP000318815">
    <property type="component" value="Unassembled WGS sequence"/>
</dbReference>
<gene>
    <name evidence="2" type="ORF">FEF09_20230</name>
</gene>
<evidence type="ECO:0000313" key="3">
    <source>
        <dbReference type="Proteomes" id="UP000318815"/>
    </source>
</evidence>
<sequence length="168" mass="18241">MIDSGGYDIDIINNISAILQQREETLAVAESVTAGQLQVAFSLADGATQILQGGITVYNIGQKARHLKIDPVHAGNTNCVSQKVADQMAAAVLQLFSADWGISITGYASPVPEENIYELFAHYAIYHLQNCIKCGRITAPPGSVMSVRTHFTNTVLQKFHEACKQIHI</sequence>
<reference evidence="2 3" key="1">
    <citation type="submission" date="2019-08" db="EMBL/GenBank/DDBJ databases">
        <title>Whole genome sequencing of chitin degrading bacteria Chitinophaga pinensis YS16.</title>
        <authorList>
            <person name="Singh R.P."/>
            <person name="Manchanda G."/>
            <person name="Maurya I.K."/>
            <person name="Joshi N.K."/>
            <person name="Srivastava A.K."/>
        </authorList>
    </citation>
    <scope>NUCLEOTIDE SEQUENCE [LARGE SCALE GENOMIC DNA]</scope>
    <source>
        <strain evidence="2 3">YS-16</strain>
    </source>
</reference>
<dbReference type="InterPro" id="IPR008136">
    <property type="entry name" value="CinA_C"/>
</dbReference>
<dbReference type="InterPro" id="IPR036653">
    <property type="entry name" value="CinA-like_C"/>
</dbReference>
<protein>
    <submittedName>
        <fullName evidence="2">Nicotinamide-nucleotide amidohydrolase family protein</fullName>
    </submittedName>
</protein>
<dbReference type="Pfam" id="PF02464">
    <property type="entry name" value="CinA"/>
    <property type="match status" value="1"/>
</dbReference>
<dbReference type="SUPFAM" id="SSF142433">
    <property type="entry name" value="CinA-like"/>
    <property type="match status" value="1"/>
</dbReference>
<proteinExistence type="predicted"/>
<accession>A0A5C6LTH3</accession>
<dbReference type="NCBIfam" id="TIGR00199">
    <property type="entry name" value="PncC_domain"/>
    <property type="match status" value="1"/>
</dbReference>